<protein>
    <recommendedName>
        <fullName evidence="3">Retrotransposon gag domain-containing protein</fullName>
    </recommendedName>
</protein>
<dbReference type="AlphaFoldDB" id="A0AAV3QHZ2"/>
<dbReference type="EMBL" id="BAABME010021582">
    <property type="protein sequence ID" value="GAA0163687.1"/>
    <property type="molecule type" value="Genomic_DNA"/>
</dbReference>
<reference evidence="1 2" key="1">
    <citation type="submission" date="2024-01" db="EMBL/GenBank/DDBJ databases">
        <title>The complete chloroplast genome sequence of Lithospermum erythrorhizon: insights into the phylogenetic relationship among Boraginaceae species and the maternal lineages of purple gromwells.</title>
        <authorList>
            <person name="Okada T."/>
            <person name="Watanabe K."/>
        </authorList>
    </citation>
    <scope>NUCLEOTIDE SEQUENCE [LARGE SCALE GENOMIC DNA]</scope>
</reference>
<dbReference type="Pfam" id="PF14223">
    <property type="entry name" value="Retrotran_gag_2"/>
    <property type="match status" value="1"/>
</dbReference>
<name>A0AAV3QHZ2_LITER</name>
<dbReference type="Proteomes" id="UP001454036">
    <property type="component" value="Unassembled WGS sequence"/>
</dbReference>
<dbReference type="PANTHER" id="PTHR47481">
    <property type="match status" value="1"/>
</dbReference>
<gene>
    <name evidence="1" type="ORF">LIER_39643</name>
</gene>
<evidence type="ECO:0000313" key="1">
    <source>
        <dbReference type="EMBL" id="GAA0163687.1"/>
    </source>
</evidence>
<evidence type="ECO:0008006" key="3">
    <source>
        <dbReference type="Google" id="ProtNLM"/>
    </source>
</evidence>
<keyword evidence="2" id="KW-1185">Reference proteome</keyword>
<sequence>MVVFLRAQKILGVVDRTLPCPDHPQFSTWVQCDDITLSWLTATLSTHVLETFLNHECNSSYEAWTLLQKLFLDHVSTTEMQLRYKFQHFKKGDLSMVEYLQQIHSLYCNLQAVGEPLKDSDLVAQTLLGLPSAFHAFKTIMNVQLVRPSFFAIGLYC</sequence>
<organism evidence="1 2">
    <name type="scientific">Lithospermum erythrorhizon</name>
    <name type="common">Purple gromwell</name>
    <name type="synonym">Lithospermum officinale var. erythrorhizon</name>
    <dbReference type="NCBI Taxonomy" id="34254"/>
    <lineage>
        <taxon>Eukaryota</taxon>
        <taxon>Viridiplantae</taxon>
        <taxon>Streptophyta</taxon>
        <taxon>Embryophyta</taxon>
        <taxon>Tracheophyta</taxon>
        <taxon>Spermatophyta</taxon>
        <taxon>Magnoliopsida</taxon>
        <taxon>eudicotyledons</taxon>
        <taxon>Gunneridae</taxon>
        <taxon>Pentapetalae</taxon>
        <taxon>asterids</taxon>
        <taxon>lamiids</taxon>
        <taxon>Boraginales</taxon>
        <taxon>Boraginaceae</taxon>
        <taxon>Boraginoideae</taxon>
        <taxon>Lithospermeae</taxon>
        <taxon>Lithospermum</taxon>
    </lineage>
</organism>
<dbReference type="PANTHER" id="PTHR47481:SF29">
    <property type="entry name" value="RETROTRANSPOSON GAG DOMAIN-CONTAINING PROTEIN"/>
    <property type="match status" value="1"/>
</dbReference>
<accession>A0AAV3QHZ2</accession>
<evidence type="ECO:0000313" key="2">
    <source>
        <dbReference type="Proteomes" id="UP001454036"/>
    </source>
</evidence>
<comment type="caution">
    <text evidence="1">The sequence shown here is derived from an EMBL/GenBank/DDBJ whole genome shotgun (WGS) entry which is preliminary data.</text>
</comment>
<proteinExistence type="predicted"/>